<comment type="caution">
    <text evidence="1">The sequence shown here is derived from an EMBL/GenBank/DDBJ whole genome shotgun (WGS) entry which is preliminary data.</text>
</comment>
<name>A0ABW0H7G3_9HYPH</name>
<dbReference type="Proteomes" id="UP001596104">
    <property type="component" value="Unassembled WGS sequence"/>
</dbReference>
<organism evidence="1 2">
    <name type="scientific">Bosea vestrisii</name>
    <dbReference type="NCBI Taxonomy" id="151416"/>
    <lineage>
        <taxon>Bacteria</taxon>
        <taxon>Pseudomonadati</taxon>
        <taxon>Pseudomonadota</taxon>
        <taxon>Alphaproteobacteria</taxon>
        <taxon>Hyphomicrobiales</taxon>
        <taxon>Boseaceae</taxon>
        <taxon>Bosea</taxon>
    </lineage>
</organism>
<evidence type="ECO:0000313" key="1">
    <source>
        <dbReference type="EMBL" id="MFC5393138.1"/>
    </source>
</evidence>
<sequence length="127" mass="13517">MLAAWALRNWKGLAAGGASLVLLALAGLGFWRGMAAIERLQEKAAESARAERDAHWRVEISAANVQAERARADQAQAVAAIEARAAGDTARLQTELNEMEKANAALAGGDRCGLERDRVRLLDGAKP</sequence>
<evidence type="ECO:0000313" key="2">
    <source>
        <dbReference type="Proteomes" id="UP001596104"/>
    </source>
</evidence>
<proteinExistence type="predicted"/>
<accession>A0ABW0H7G3</accession>
<keyword evidence="2" id="KW-1185">Reference proteome</keyword>
<gene>
    <name evidence="1" type="ORF">ACFPPC_10885</name>
</gene>
<reference evidence="2" key="1">
    <citation type="journal article" date="2019" name="Int. J. Syst. Evol. Microbiol.">
        <title>The Global Catalogue of Microorganisms (GCM) 10K type strain sequencing project: providing services to taxonomists for standard genome sequencing and annotation.</title>
        <authorList>
            <consortium name="The Broad Institute Genomics Platform"/>
            <consortium name="The Broad Institute Genome Sequencing Center for Infectious Disease"/>
            <person name="Wu L."/>
            <person name="Ma J."/>
        </authorList>
    </citation>
    <scope>NUCLEOTIDE SEQUENCE [LARGE SCALE GENOMIC DNA]</scope>
    <source>
        <strain evidence="2">CGMCC 1.16326</strain>
    </source>
</reference>
<dbReference type="EMBL" id="JBHSLV010000019">
    <property type="protein sequence ID" value="MFC5393138.1"/>
    <property type="molecule type" value="Genomic_DNA"/>
</dbReference>
<protein>
    <submittedName>
        <fullName evidence="1">Uncharacterized protein</fullName>
    </submittedName>
</protein>
<dbReference type="RefSeq" id="WP_377008087.1">
    <property type="nucleotide sequence ID" value="NZ_JBHSLV010000019.1"/>
</dbReference>